<dbReference type="Pfam" id="PF13688">
    <property type="entry name" value="Reprolysin_5"/>
    <property type="match status" value="1"/>
</dbReference>
<feature type="signal peptide" evidence="3">
    <location>
        <begin position="1"/>
        <end position="21"/>
    </location>
</feature>
<dbReference type="PANTHER" id="PTHR45702">
    <property type="entry name" value="ADAM10/ADAM17 METALLOPEPTIDASE FAMILY MEMBER"/>
    <property type="match status" value="1"/>
</dbReference>
<dbReference type="EMBL" id="JAIWYP010000001">
    <property type="protein sequence ID" value="KAH3877876.1"/>
    <property type="molecule type" value="Genomic_DNA"/>
</dbReference>
<reference evidence="5" key="1">
    <citation type="journal article" date="2019" name="bioRxiv">
        <title>The Genome of the Zebra Mussel, Dreissena polymorpha: A Resource for Invasive Species Research.</title>
        <authorList>
            <person name="McCartney M.A."/>
            <person name="Auch B."/>
            <person name="Kono T."/>
            <person name="Mallez S."/>
            <person name="Zhang Y."/>
            <person name="Obille A."/>
            <person name="Becker A."/>
            <person name="Abrahante J.E."/>
            <person name="Garbe J."/>
            <person name="Badalamenti J.P."/>
            <person name="Herman A."/>
            <person name="Mangelson H."/>
            <person name="Liachko I."/>
            <person name="Sullivan S."/>
            <person name="Sone E.D."/>
            <person name="Koren S."/>
            <person name="Silverstein K.A.T."/>
            <person name="Beckman K.B."/>
            <person name="Gohl D.M."/>
        </authorList>
    </citation>
    <scope>NUCLEOTIDE SEQUENCE</scope>
    <source>
        <strain evidence="5">Duluth1</strain>
        <tissue evidence="5">Whole animal</tissue>
    </source>
</reference>
<gene>
    <name evidence="5" type="ORF">DPMN_001755</name>
</gene>
<dbReference type="Proteomes" id="UP000828390">
    <property type="component" value="Unassembled WGS sequence"/>
</dbReference>
<dbReference type="AlphaFoldDB" id="A0A9D4RQL6"/>
<protein>
    <recommendedName>
        <fullName evidence="4">Peptidase M12B domain-containing protein</fullName>
    </recommendedName>
</protein>
<keyword evidence="3" id="KW-0732">Signal</keyword>
<evidence type="ECO:0000313" key="6">
    <source>
        <dbReference type="Proteomes" id="UP000828390"/>
    </source>
</evidence>
<keyword evidence="2" id="KW-0472">Membrane</keyword>
<dbReference type="GO" id="GO:0006509">
    <property type="term" value="P:membrane protein ectodomain proteolysis"/>
    <property type="evidence" value="ECO:0007669"/>
    <property type="project" value="TreeGrafter"/>
</dbReference>
<name>A0A9D4RQL6_DREPO</name>
<dbReference type="OrthoDB" id="6081668at2759"/>
<dbReference type="Gene3D" id="3.40.390.10">
    <property type="entry name" value="Collagenase (Catalytic Domain)"/>
    <property type="match status" value="1"/>
</dbReference>
<keyword evidence="2" id="KW-0812">Transmembrane</keyword>
<dbReference type="PANTHER" id="PTHR45702:SF2">
    <property type="entry name" value="KUZBANIAN, ISOFORM A"/>
    <property type="match status" value="1"/>
</dbReference>
<evidence type="ECO:0000313" key="5">
    <source>
        <dbReference type="EMBL" id="KAH3877876.1"/>
    </source>
</evidence>
<reference evidence="5" key="2">
    <citation type="submission" date="2020-11" db="EMBL/GenBank/DDBJ databases">
        <authorList>
            <person name="McCartney M.A."/>
            <person name="Auch B."/>
            <person name="Kono T."/>
            <person name="Mallez S."/>
            <person name="Becker A."/>
            <person name="Gohl D.M."/>
            <person name="Silverstein K.A.T."/>
            <person name="Koren S."/>
            <person name="Bechman K.B."/>
            <person name="Herman A."/>
            <person name="Abrahante J.E."/>
            <person name="Garbe J."/>
        </authorList>
    </citation>
    <scope>NUCLEOTIDE SEQUENCE</scope>
    <source>
        <strain evidence="5">Duluth1</strain>
        <tissue evidence="5">Whole animal</tissue>
    </source>
</reference>
<proteinExistence type="predicted"/>
<accession>A0A9D4RQL6</accession>
<feature type="transmembrane region" description="Helical" evidence="2">
    <location>
        <begin position="567"/>
        <end position="589"/>
    </location>
</feature>
<evidence type="ECO:0000256" key="3">
    <source>
        <dbReference type="SAM" id="SignalP"/>
    </source>
</evidence>
<feature type="binding site" evidence="1">
    <location>
        <position position="414"/>
    </location>
    <ligand>
        <name>Zn(2+)</name>
        <dbReference type="ChEBI" id="CHEBI:29105"/>
        <note>catalytic</note>
    </ligand>
</feature>
<comment type="caution">
    <text evidence="1">Lacks conserved residue(s) required for the propagation of feature annotation.</text>
</comment>
<keyword evidence="2" id="KW-1133">Transmembrane helix</keyword>
<dbReference type="PROSITE" id="PS50215">
    <property type="entry name" value="ADAM_MEPRO"/>
    <property type="match status" value="1"/>
</dbReference>
<keyword evidence="6" id="KW-1185">Reference proteome</keyword>
<dbReference type="GO" id="GO:0007219">
    <property type="term" value="P:Notch signaling pathway"/>
    <property type="evidence" value="ECO:0007669"/>
    <property type="project" value="TreeGrafter"/>
</dbReference>
<sequence length="658" mass="73907">MGLLNTLRFMHLVAILAETFAGIIQSTSESVYEPMEYNHGVLWQTLQKATATERIMMEFSAFQRVFSLEIYCRNRSHTHAAKRTSVMQPSTNDVIFCSGRETNDDGSVVLLTVHESYIEGTIRIHEFATYHIVRSESITGRSNASPSVIYNGFATKTIESVHHHHSTDMTEEKSLGLRRKSRSPLSYGMAADQNLTTRVCSLELTTDPFVWRYVLQKHDQNKTHAVQETHAMLLDHVNVLNKVFRGVQFTVNTDGTKQTENMNIQFKIHKINIWNDSMCDQTSMNICNPLLEYHQVLQSYGDAVLYRRLTKDEVATINYPDYDTPAAIDDDYLHDDYFSNRHGQYCLSVLFTSRKLHKKSEDGNIPVNGLAMGAEIGTSSEGVCKEHNFAYVNLYRDAENPYKPSTLTHLVLAHEVAHSLGAKHDTDTTSCKPLMDGAIFLMHNVTVDGKDPNHYRLSPCSVDSITKILSDSSRTSCFEEQTRSVCGNGLIEGGEECDCGTVCYLDDGCHSYEKEKGCSLKYNTNNSNSSADGSINKTINGASCRHGLCTNTTNTWTNVSYIMKTHWRLVMLGTIPVCSVFVISVALILRKYGFTSCFHCRLSVRCRPFRNGSSTLKDQTDNYLVKDFPKGLTRIPTEDSHSNLLAGYGNVDTDSDCV</sequence>
<feature type="binding site" evidence="1">
    <location>
        <position position="424"/>
    </location>
    <ligand>
        <name>Zn(2+)</name>
        <dbReference type="ChEBI" id="CHEBI:29105"/>
        <note>catalytic</note>
    </ligand>
</feature>
<evidence type="ECO:0000256" key="1">
    <source>
        <dbReference type="PROSITE-ProRule" id="PRU00276"/>
    </source>
</evidence>
<organism evidence="5 6">
    <name type="scientific">Dreissena polymorpha</name>
    <name type="common">Zebra mussel</name>
    <name type="synonym">Mytilus polymorpha</name>
    <dbReference type="NCBI Taxonomy" id="45954"/>
    <lineage>
        <taxon>Eukaryota</taxon>
        <taxon>Metazoa</taxon>
        <taxon>Spiralia</taxon>
        <taxon>Lophotrochozoa</taxon>
        <taxon>Mollusca</taxon>
        <taxon>Bivalvia</taxon>
        <taxon>Autobranchia</taxon>
        <taxon>Heteroconchia</taxon>
        <taxon>Euheterodonta</taxon>
        <taxon>Imparidentia</taxon>
        <taxon>Neoheterodontei</taxon>
        <taxon>Myida</taxon>
        <taxon>Dreissenoidea</taxon>
        <taxon>Dreissenidae</taxon>
        <taxon>Dreissena</taxon>
    </lineage>
</organism>
<dbReference type="InterPro" id="IPR001590">
    <property type="entry name" value="Peptidase_M12B"/>
</dbReference>
<dbReference type="GO" id="GO:0004222">
    <property type="term" value="F:metalloendopeptidase activity"/>
    <property type="evidence" value="ECO:0007669"/>
    <property type="project" value="InterPro"/>
</dbReference>
<feature type="active site" evidence="1">
    <location>
        <position position="415"/>
    </location>
</feature>
<feature type="domain" description="Peptidase M12B" evidence="4">
    <location>
        <begin position="198"/>
        <end position="481"/>
    </location>
</feature>
<feature type="chain" id="PRO_5039676280" description="Peptidase M12B domain-containing protein" evidence="3">
    <location>
        <begin position="22"/>
        <end position="658"/>
    </location>
</feature>
<feature type="binding site" evidence="1">
    <location>
        <position position="418"/>
    </location>
    <ligand>
        <name>Zn(2+)</name>
        <dbReference type="ChEBI" id="CHEBI:29105"/>
        <note>catalytic</note>
    </ligand>
</feature>
<evidence type="ECO:0000256" key="2">
    <source>
        <dbReference type="SAM" id="Phobius"/>
    </source>
</evidence>
<dbReference type="InterPro" id="IPR051489">
    <property type="entry name" value="ADAM_Metalloproteinase"/>
</dbReference>
<comment type="caution">
    <text evidence="5">The sequence shown here is derived from an EMBL/GenBank/DDBJ whole genome shotgun (WGS) entry which is preliminary data.</text>
</comment>
<dbReference type="GO" id="GO:0005886">
    <property type="term" value="C:plasma membrane"/>
    <property type="evidence" value="ECO:0007669"/>
    <property type="project" value="TreeGrafter"/>
</dbReference>
<keyword evidence="1" id="KW-0862">Zinc</keyword>
<keyword evidence="1" id="KW-0479">Metal-binding</keyword>
<dbReference type="GO" id="GO:0046872">
    <property type="term" value="F:metal ion binding"/>
    <property type="evidence" value="ECO:0007669"/>
    <property type="project" value="UniProtKB-KW"/>
</dbReference>
<dbReference type="InterPro" id="IPR024079">
    <property type="entry name" value="MetalloPept_cat_dom_sf"/>
</dbReference>
<dbReference type="SUPFAM" id="SSF55486">
    <property type="entry name" value="Metalloproteases ('zincins'), catalytic domain"/>
    <property type="match status" value="1"/>
</dbReference>
<evidence type="ECO:0000259" key="4">
    <source>
        <dbReference type="PROSITE" id="PS50215"/>
    </source>
</evidence>